<dbReference type="SMART" id="SM00387">
    <property type="entry name" value="HATPase_c"/>
    <property type="match status" value="1"/>
</dbReference>
<dbReference type="RefSeq" id="WP_131776289.1">
    <property type="nucleotide sequence ID" value="NZ_CAAAIA010000004.1"/>
</dbReference>
<dbReference type="PROSITE" id="PS50109">
    <property type="entry name" value="HIS_KIN"/>
    <property type="match status" value="1"/>
</dbReference>
<feature type="transmembrane region" description="Helical" evidence="9">
    <location>
        <begin position="86"/>
        <end position="105"/>
    </location>
</feature>
<feature type="transmembrane region" description="Helical" evidence="9">
    <location>
        <begin position="54"/>
        <end position="74"/>
    </location>
</feature>
<dbReference type="PRINTS" id="PR00344">
    <property type="entry name" value="BCTRLSENSOR"/>
</dbReference>
<sequence length="433" mass="49418">MDFIKQTLRSINHFMQQNLASSSHQPVVVGAIAFFGFPFFYLLWHTWYPQPQHYAALTLHILGALLGLGLMLTPLWPKYFQIFTPWYWFLSLLYILPFFFTYLFLINRANDLASMLLLSSVFLLVLLVDFISLIVLLLLGIGIAFVAYYFTAAELFFNEEHAEVVLLAIFFIVAGSTVNYKTAVVQRQRLKGMAAAAGMIAHELRTPLLGIKSGAQALKTSLPTLFDGYRLAKEQGLLAKPIRVKRLQRLEEVNDRIINEINYANAIIDMLLIKAGRDNHLEHCVLEPCSMAECLQEAIERYPFRSDEARGIVRFEGDFEFLGSKLLMQHVIFNLMKNALYAIAIAERGEINISTHSDDQYHYLYFKDTGLGMTQKQLSQLFEHFYTTSFMGTGIGLSFCKLVMRRFGGDIHCESVEGVYTTFILCFPNARLN</sequence>
<reference evidence="11" key="2">
    <citation type="submission" date="2020-09" db="EMBL/GenBank/DDBJ databases">
        <authorList>
            <person name="Sun Q."/>
            <person name="Ohkuma M."/>
        </authorList>
    </citation>
    <scope>NUCLEOTIDE SEQUENCE</scope>
    <source>
        <strain evidence="11">JCM 13919</strain>
    </source>
</reference>
<keyword evidence="5" id="KW-0547">Nucleotide-binding</keyword>
<dbReference type="GO" id="GO:0000155">
    <property type="term" value="F:phosphorelay sensor kinase activity"/>
    <property type="evidence" value="ECO:0007669"/>
    <property type="project" value="InterPro"/>
</dbReference>
<dbReference type="Gene3D" id="3.30.565.10">
    <property type="entry name" value="Histidine kinase-like ATPase, C-terminal domain"/>
    <property type="match status" value="1"/>
</dbReference>
<dbReference type="OrthoDB" id="8573961at2"/>
<dbReference type="InterPro" id="IPR004358">
    <property type="entry name" value="Sig_transdc_His_kin-like_C"/>
</dbReference>
<comment type="catalytic activity">
    <reaction evidence="1">
        <text>ATP + protein L-histidine = ADP + protein N-phospho-L-histidine.</text>
        <dbReference type="EC" id="2.7.13.3"/>
    </reaction>
</comment>
<keyword evidence="12" id="KW-1185">Reference proteome</keyword>
<reference evidence="11" key="1">
    <citation type="journal article" date="2014" name="Int. J. Syst. Evol. Microbiol.">
        <title>Complete genome sequence of Corynebacterium casei LMG S-19264T (=DSM 44701T), isolated from a smear-ripened cheese.</title>
        <authorList>
            <consortium name="US DOE Joint Genome Institute (JGI-PGF)"/>
            <person name="Walter F."/>
            <person name="Albersmeier A."/>
            <person name="Kalinowski J."/>
            <person name="Ruckert C."/>
        </authorList>
    </citation>
    <scope>NUCLEOTIDE SEQUENCE</scope>
    <source>
        <strain evidence="11">JCM 13919</strain>
    </source>
</reference>
<evidence type="ECO:0000256" key="7">
    <source>
        <dbReference type="ARBA" id="ARBA00022840"/>
    </source>
</evidence>
<dbReference type="PANTHER" id="PTHR43065">
    <property type="entry name" value="SENSOR HISTIDINE KINASE"/>
    <property type="match status" value="1"/>
</dbReference>
<dbReference type="InterPro" id="IPR036890">
    <property type="entry name" value="HATPase_C_sf"/>
</dbReference>
<dbReference type="SUPFAM" id="SSF55874">
    <property type="entry name" value="ATPase domain of HSP90 chaperone/DNA topoisomerase II/histidine kinase"/>
    <property type="match status" value="1"/>
</dbReference>
<name>A0A917JW48_9GAMM</name>
<keyword evidence="9" id="KW-1133">Transmembrane helix</keyword>
<keyword evidence="3" id="KW-0597">Phosphoprotein</keyword>
<organism evidence="11 12">
    <name type="scientific">Legionella impletisoli</name>
    <dbReference type="NCBI Taxonomy" id="343510"/>
    <lineage>
        <taxon>Bacteria</taxon>
        <taxon>Pseudomonadati</taxon>
        <taxon>Pseudomonadota</taxon>
        <taxon>Gammaproteobacteria</taxon>
        <taxon>Legionellales</taxon>
        <taxon>Legionellaceae</taxon>
        <taxon>Legionella</taxon>
    </lineage>
</organism>
<dbReference type="EC" id="2.7.13.3" evidence="2"/>
<evidence type="ECO:0000256" key="1">
    <source>
        <dbReference type="ARBA" id="ARBA00000085"/>
    </source>
</evidence>
<evidence type="ECO:0000256" key="9">
    <source>
        <dbReference type="SAM" id="Phobius"/>
    </source>
</evidence>
<keyword evidence="7" id="KW-0067">ATP-binding</keyword>
<keyword evidence="9" id="KW-0472">Membrane</keyword>
<evidence type="ECO:0000256" key="2">
    <source>
        <dbReference type="ARBA" id="ARBA00012438"/>
    </source>
</evidence>
<evidence type="ECO:0000256" key="4">
    <source>
        <dbReference type="ARBA" id="ARBA00022679"/>
    </source>
</evidence>
<gene>
    <name evidence="11" type="ORF">GCM10007966_17410</name>
</gene>
<proteinExistence type="predicted"/>
<keyword evidence="4" id="KW-0808">Transferase</keyword>
<accession>A0A917JW48</accession>
<evidence type="ECO:0000256" key="8">
    <source>
        <dbReference type="ARBA" id="ARBA00023012"/>
    </source>
</evidence>
<dbReference type="Proteomes" id="UP000630149">
    <property type="component" value="Unassembled WGS sequence"/>
</dbReference>
<dbReference type="PANTHER" id="PTHR43065:SF10">
    <property type="entry name" value="PEROXIDE STRESS-ACTIVATED HISTIDINE KINASE MAK3"/>
    <property type="match status" value="1"/>
</dbReference>
<dbReference type="InterPro" id="IPR003594">
    <property type="entry name" value="HATPase_dom"/>
</dbReference>
<evidence type="ECO:0000256" key="5">
    <source>
        <dbReference type="ARBA" id="ARBA00022741"/>
    </source>
</evidence>
<protein>
    <recommendedName>
        <fullName evidence="2">histidine kinase</fullName>
        <ecNumber evidence="2">2.7.13.3</ecNumber>
    </recommendedName>
</protein>
<keyword evidence="6 11" id="KW-0418">Kinase</keyword>
<dbReference type="AlphaFoldDB" id="A0A917JW48"/>
<dbReference type="EMBL" id="BMOB01000007">
    <property type="protein sequence ID" value="GGI89192.1"/>
    <property type="molecule type" value="Genomic_DNA"/>
</dbReference>
<keyword evidence="8" id="KW-0902">Two-component regulatory system</keyword>
<evidence type="ECO:0000256" key="3">
    <source>
        <dbReference type="ARBA" id="ARBA00022553"/>
    </source>
</evidence>
<feature type="transmembrane region" description="Helical" evidence="9">
    <location>
        <begin position="162"/>
        <end position="180"/>
    </location>
</feature>
<dbReference type="InterPro" id="IPR036097">
    <property type="entry name" value="HisK_dim/P_sf"/>
</dbReference>
<dbReference type="Gene3D" id="1.10.287.130">
    <property type="match status" value="1"/>
</dbReference>
<dbReference type="Pfam" id="PF02518">
    <property type="entry name" value="HATPase_c"/>
    <property type="match status" value="1"/>
</dbReference>
<evidence type="ECO:0000313" key="11">
    <source>
        <dbReference type="EMBL" id="GGI89192.1"/>
    </source>
</evidence>
<dbReference type="InterPro" id="IPR005467">
    <property type="entry name" value="His_kinase_dom"/>
</dbReference>
<feature type="domain" description="Histidine kinase" evidence="10">
    <location>
        <begin position="199"/>
        <end position="431"/>
    </location>
</feature>
<feature type="transmembrane region" description="Helical" evidence="9">
    <location>
        <begin position="117"/>
        <end position="150"/>
    </location>
</feature>
<keyword evidence="9" id="KW-0812">Transmembrane</keyword>
<evidence type="ECO:0000259" key="10">
    <source>
        <dbReference type="PROSITE" id="PS50109"/>
    </source>
</evidence>
<feature type="transmembrane region" description="Helical" evidence="9">
    <location>
        <begin position="27"/>
        <end position="47"/>
    </location>
</feature>
<dbReference type="GO" id="GO:0005524">
    <property type="term" value="F:ATP binding"/>
    <property type="evidence" value="ECO:0007669"/>
    <property type="project" value="UniProtKB-KW"/>
</dbReference>
<comment type="caution">
    <text evidence="11">The sequence shown here is derived from an EMBL/GenBank/DDBJ whole genome shotgun (WGS) entry which is preliminary data.</text>
</comment>
<dbReference type="SUPFAM" id="SSF47384">
    <property type="entry name" value="Homodimeric domain of signal transducing histidine kinase"/>
    <property type="match status" value="1"/>
</dbReference>
<evidence type="ECO:0000313" key="12">
    <source>
        <dbReference type="Proteomes" id="UP000630149"/>
    </source>
</evidence>
<evidence type="ECO:0000256" key="6">
    <source>
        <dbReference type="ARBA" id="ARBA00022777"/>
    </source>
</evidence>